<keyword evidence="2" id="KW-1185">Reference proteome</keyword>
<evidence type="ECO:0000313" key="1">
    <source>
        <dbReference type="EMBL" id="GIQ84575.1"/>
    </source>
</evidence>
<name>A0A9K3CY56_9EUKA</name>
<organism evidence="1 2">
    <name type="scientific">Kipferlia bialata</name>
    <dbReference type="NCBI Taxonomy" id="797122"/>
    <lineage>
        <taxon>Eukaryota</taxon>
        <taxon>Metamonada</taxon>
        <taxon>Carpediemonas-like organisms</taxon>
        <taxon>Kipferlia</taxon>
    </lineage>
</organism>
<proteinExistence type="predicted"/>
<gene>
    <name evidence="1" type="ORF">KIPB_006097</name>
</gene>
<evidence type="ECO:0000313" key="2">
    <source>
        <dbReference type="Proteomes" id="UP000265618"/>
    </source>
</evidence>
<reference evidence="1 2" key="1">
    <citation type="journal article" date="2018" name="PLoS ONE">
        <title>The draft genome of Kipferlia bialata reveals reductive genome evolution in fornicate parasites.</title>
        <authorList>
            <person name="Tanifuji G."/>
            <person name="Takabayashi S."/>
            <person name="Kume K."/>
            <person name="Takagi M."/>
            <person name="Nakayama T."/>
            <person name="Kamikawa R."/>
            <person name="Inagaki Y."/>
            <person name="Hashimoto T."/>
        </authorList>
    </citation>
    <scope>NUCLEOTIDE SEQUENCE [LARGE SCALE GENOMIC DNA]</scope>
    <source>
        <strain evidence="1">NY0173</strain>
    </source>
</reference>
<dbReference type="Proteomes" id="UP000265618">
    <property type="component" value="Unassembled WGS sequence"/>
</dbReference>
<accession>A0A9K3CY56</accession>
<dbReference type="AlphaFoldDB" id="A0A9K3CY56"/>
<sequence length="545" mass="59468">MGQANSSLLLTSSRIISRFLIGLLPLNRPSHVLAVAQKCSEDQEYADALARILESIAPEDASTTEILANIERFLQFIARLYPRSVAAISNVRALRGVVAAYLLRQLSSLLHFPQPGGDPDRRLTQFLELYMALARNPVELTPEPPQEGDGAEPGSYPVPAVDVLLSHCPAGPEPTAALSRPGAGQVLLGLLYELCETHNEGGPFFPATRLADGSYIPPLLLEMPPYLQGRIPAEATWAMFSCTKAVETHMSMAQQRFGHTYSVVPTLIHYLADPDAVLHAVVSGCSVISPDQPMPAVYTGRGGGRGQTVRGCWYVLHVLEMLGMAPPYLRADVEYASLLRRHRRSAAIGEYPSDLTHPWQQAWGYIRALLCEDAVPQYLSSESPDASLTTLHLTAFCQCRSEEVRGDPPYRVDVPCSSRWPFPCVDGEIVLEPVLGAGACPYCALPDSIRCTMQQQLIRFRVWPDWFEWIQMPGFTSLPSGVLACAVVSDSNAFLSLVQTPSKYLETVVANENRASATSIRGGQTDTSSEAHQVGGDTCGCAERF</sequence>
<protein>
    <submittedName>
        <fullName evidence="1">Uncharacterized protein</fullName>
    </submittedName>
</protein>
<comment type="caution">
    <text evidence="1">The sequence shown here is derived from an EMBL/GenBank/DDBJ whole genome shotgun (WGS) entry which is preliminary data.</text>
</comment>
<dbReference type="EMBL" id="BDIP01001525">
    <property type="protein sequence ID" value="GIQ84575.1"/>
    <property type="molecule type" value="Genomic_DNA"/>
</dbReference>